<evidence type="ECO:0000313" key="3">
    <source>
        <dbReference type="Proteomes" id="UP000573599"/>
    </source>
</evidence>
<proteinExistence type="predicted"/>
<name>A0A852WK79_9MICO</name>
<organism evidence="2 3">
    <name type="scientific">Pedococcus badiiscoriae</name>
    <dbReference type="NCBI Taxonomy" id="642776"/>
    <lineage>
        <taxon>Bacteria</taxon>
        <taxon>Bacillati</taxon>
        <taxon>Actinomycetota</taxon>
        <taxon>Actinomycetes</taxon>
        <taxon>Micrococcales</taxon>
        <taxon>Intrasporangiaceae</taxon>
        <taxon>Pedococcus</taxon>
    </lineage>
</organism>
<reference evidence="2 3" key="1">
    <citation type="submission" date="2020-07" db="EMBL/GenBank/DDBJ databases">
        <title>Sequencing the genomes of 1000 actinobacteria strains.</title>
        <authorList>
            <person name="Klenk H.-P."/>
        </authorList>
    </citation>
    <scope>NUCLEOTIDE SEQUENCE [LARGE SCALE GENOMIC DNA]</scope>
    <source>
        <strain evidence="2 3">DSM 23987</strain>
    </source>
</reference>
<dbReference type="Proteomes" id="UP000573599">
    <property type="component" value="Unassembled WGS sequence"/>
</dbReference>
<dbReference type="AlphaFoldDB" id="A0A852WK79"/>
<keyword evidence="3" id="KW-1185">Reference proteome</keyword>
<feature type="transmembrane region" description="Helical" evidence="1">
    <location>
        <begin position="23"/>
        <end position="48"/>
    </location>
</feature>
<accession>A0A852WK79</accession>
<keyword evidence="1" id="KW-0472">Membrane</keyword>
<dbReference type="RefSeq" id="WP_179421105.1">
    <property type="nucleotide sequence ID" value="NZ_JACCAB010000001.1"/>
</dbReference>
<evidence type="ECO:0000256" key="1">
    <source>
        <dbReference type="SAM" id="Phobius"/>
    </source>
</evidence>
<gene>
    <name evidence="2" type="ORF">BJ986_001142</name>
</gene>
<sequence>MRTALAQLHVPHHETRWWLSHSAVAIAVGALLVYAAAVLLVVAGVLLLT</sequence>
<comment type="caution">
    <text evidence="2">The sequence shown here is derived from an EMBL/GenBank/DDBJ whole genome shotgun (WGS) entry which is preliminary data.</text>
</comment>
<keyword evidence="1" id="KW-0812">Transmembrane</keyword>
<evidence type="ECO:0000313" key="2">
    <source>
        <dbReference type="EMBL" id="NYG06655.1"/>
    </source>
</evidence>
<dbReference type="EMBL" id="JACCAB010000001">
    <property type="protein sequence ID" value="NYG06655.1"/>
    <property type="molecule type" value="Genomic_DNA"/>
</dbReference>
<protein>
    <submittedName>
        <fullName evidence="2">Uncharacterized protein</fullName>
    </submittedName>
</protein>
<keyword evidence="1" id="KW-1133">Transmembrane helix</keyword>